<dbReference type="Gene3D" id="3.90.1200.10">
    <property type="match status" value="2"/>
</dbReference>
<dbReference type="GO" id="GO:0016301">
    <property type="term" value="F:kinase activity"/>
    <property type="evidence" value="ECO:0007669"/>
    <property type="project" value="UniProtKB-KW"/>
</dbReference>
<feature type="non-terminal residue" evidence="2">
    <location>
        <position position="691"/>
    </location>
</feature>
<keyword evidence="2" id="KW-0418">Kinase</keyword>
<dbReference type="AlphaFoldDB" id="A0A482VN79"/>
<evidence type="ECO:0000313" key="3">
    <source>
        <dbReference type="Proteomes" id="UP000292052"/>
    </source>
</evidence>
<dbReference type="EMBL" id="QDEB01084576">
    <property type="protein sequence ID" value="RZC33919.1"/>
    <property type="molecule type" value="Genomic_DNA"/>
</dbReference>
<proteinExistence type="predicted"/>
<dbReference type="OrthoDB" id="190089at2759"/>
<dbReference type="SUPFAM" id="SSF56112">
    <property type="entry name" value="Protein kinase-like (PK-like)"/>
    <property type="match status" value="2"/>
</dbReference>
<comment type="caution">
    <text evidence="2">The sequence shown here is derived from an EMBL/GenBank/DDBJ whole genome shotgun (WGS) entry which is preliminary data.</text>
</comment>
<organism evidence="2 3">
    <name type="scientific">Asbolus verrucosus</name>
    <name type="common">Desert ironclad beetle</name>
    <dbReference type="NCBI Taxonomy" id="1661398"/>
    <lineage>
        <taxon>Eukaryota</taxon>
        <taxon>Metazoa</taxon>
        <taxon>Ecdysozoa</taxon>
        <taxon>Arthropoda</taxon>
        <taxon>Hexapoda</taxon>
        <taxon>Insecta</taxon>
        <taxon>Pterygota</taxon>
        <taxon>Neoptera</taxon>
        <taxon>Endopterygota</taxon>
        <taxon>Coleoptera</taxon>
        <taxon>Polyphaga</taxon>
        <taxon>Cucujiformia</taxon>
        <taxon>Tenebrionidae</taxon>
        <taxon>Pimeliinae</taxon>
        <taxon>Asbolus</taxon>
    </lineage>
</organism>
<dbReference type="InterPro" id="IPR015897">
    <property type="entry name" value="CHK_kinase-like"/>
</dbReference>
<name>A0A482VN79_ASBVE</name>
<gene>
    <name evidence="2" type="ORF">BDFB_007035</name>
</gene>
<dbReference type="PANTHER" id="PTHR11012:SF30">
    <property type="entry name" value="PROTEIN KINASE-LIKE DOMAIN-CONTAINING"/>
    <property type="match status" value="1"/>
</dbReference>
<keyword evidence="3" id="KW-1185">Reference proteome</keyword>
<dbReference type="InterPro" id="IPR004119">
    <property type="entry name" value="EcKL"/>
</dbReference>
<dbReference type="Proteomes" id="UP000292052">
    <property type="component" value="Unassembled WGS sequence"/>
</dbReference>
<feature type="domain" description="CHK kinase-like" evidence="1">
    <location>
        <begin position="115"/>
        <end position="314"/>
    </location>
</feature>
<sequence>MTDQNQIVDFSDGLDSEELAEAVNNGEGYLAQFFMITIRDTTDDKQLDIALKAAFKDDKIREMVPIRLSFENEVYFYSKVYPLFKRLERDHGVSEDVEFIPKCLKVSMEEKSEMLALENLKVSKFEIFDKMCFLDHEHIGFIFKTYGRFHAYSYALYDQQPEEYENLVGRFYNVYAKFISDKNGFFKKYLRESVNVIKQYLIPGEDDEIINKFQKYENDGINRILHEIVTEECDYSSILHGDCWSNNMMFKYEKTEGGKKLTDMRLLDWQLIKVGSPVCDLSYCLYSGTSKDIFNNLNHYWEIYYESFSSFLKKLGSVPEKLFPFETFKEQWKKYAKFGMIMALGILRVKMTDESDVIDFSDGFSSEELNTALMNAKFDENRYKNTIKELLQGINNYIITEVKTNQKGEGYLGDIFMITVKDADSDKHLDVIIKAAFMDEKVRGKVPVGTSFQNEINFYLNVYPKFKKFEKERGVSQTVQLVPKCLMVYEEEKEEMLALENLKVLGFEIFDKKAVLDDAHVELIFKTYGRFHAYSFALHDQQPEEYSRVVAGLHNVYEEFTRQSFFGDHLQEMSKLAAKSLIPGEDDEVIKKFEKYTGRNIVDIFKDISVENCDYSAILHGDCWSNNMLFRYQDEGHGKKPTDIRLIDWQMIKVGSPVCDLSYCLYSGASKKVFDNLNEYLKVYYDSFSSF</sequence>
<dbReference type="PANTHER" id="PTHR11012">
    <property type="entry name" value="PROTEIN KINASE-LIKE DOMAIN-CONTAINING"/>
    <property type="match status" value="1"/>
</dbReference>
<dbReference type="Pfam" id="PF02958">
    <property type="entry name" value="EcKL"/>
    <property type="match status" value="2"/>
</dbReference>
<reference evidence="2 3" key="1">
    <citation type="submission" date="2017-03" db="EMBL/GenBank/DDBJ databases">
        <title>Genome of the blue death feigning beetle - Asbolus verrucosus.</title>
        <authorList>
            <person name="Rider S.D."/>
        </authorList>
    </citation>
    <scope>NUCLEOTIDE SEQUENCE [LARGE SCALE GENOMIC DNA]</scope>
    <source>
        <strain evidence="2">Butters</strain>
        <tissue evidence="2">Head and leg muscle</tissue>
    </source>
</reference>
<dbReference type="SMART" id="SM00587">
    <property type="entry name" value="CHK"/>
    <property type="match status" value="2"/>
</dbReference>
<feature type="domain" description="CHK kinase-like" evidence="1">
    <location>
        <begin position="497"/>
        <end position="691"/>
    </location>
</feature>
<protein>
    <submittedName>
        <fullName evidence="2">EcKinase, DUF1679, and/or APH domain containing protein</fullName>
    </submittedName>
</protein>
<keyword evidence="2" id="KW-0808">Transferase</keyword>
<evidence type="ECO:0000259" key="1">
    <source>
        <dbReference type="SMART" id="SM00587"/>
    </source>
</evidence>
<accession>A0A482VN79</accession>
<dbReference type="InterPro" id="IPR011009">
    <property type="entry name" value="Kinase-like_dom_sf"/>
</dbReference>
<evidence type="ECO:0000313" key="2">
    <source>
        <dbReference type="EMBL" id="RZC33919.1"/>
    </source>
</evidence>